<evidence type="ECO:0000256" key="1">
    <source>
        <dbReference type="ARBA" id="ARBA00022884"/>
    </source>
</evidence>
<protein>
    <recommendedName>
        <fullName evidence="3">RRM domain-containing protein</fullName>
    </recommendedName>
</protein>
<dbReference type="Pfam" id="PF00076">
    <property type="entry name" value="RRM_1"/>
    <property type="match status" value="1"/>
</dbReference>
<comment type="caution">
    <text evidence="4">The sequence shown here is derived from an EMBL/GenBank/DDBJ whole genome shotgun (WGS) entry which is preliminary data.</text>
</comment>
<organism evidence="4 5">
    <name type="scientific">Ensete ventricosum</name>
    <name type="common">Abyssinian banana</name>
    <name type="synonym">Musa ensete</name>
    <dbReference type="NCBI Taxonomy" id="4639"/>
    <lineage>
        <taxon>Eukaryota</taxon>
        <taxon>Viridiplantae</taxon>
        <taxon>Streptophyta</taxon>
        <taxon>Embryophyta</taxon>
        <taxon>Tracheophyta</taxon>
        <taxon>Spermatophyta</taxon>
        <taxon>Magnoliopsida</taxon>
        <taxon>Liliopsida</taxon>
        <taxon>Zingiberales</taxon>
        <taxon>Musaceae</taxon>
        <taxon>Ensete</taxon>
    </lineage>
</organism>
<name>A0AAV8RJQ4_ENSVE</name>
<dbReference type="SMART" id="SM00360">
    <property type="entry name" value="RRM"/>
    <property type="match status" value="1"/>
</dbReference>
<evidence type="ECO:0000313" key="4">
    <source>
        <dbReference type="EMBL" id="KAJ8500159.1"/>
    </source>
</evidence>
<sequence>MADAYWRYGDARHQAAAAAMAPPPATLKRPRAEYQYVPSGSDVFAYYPREDEGAAHPTVRDTESLGASYDRYLRNGISSYGAGESVRPVGGGISNQPIDDRRIISIGSLDGRNAGYGGRRPEPQLPPDASNTLFVEGLPADCTRREVSHIFRPFVGFQEVRLVNKESRHPGADPLVLCFVDFATTAQAAIAFEALQGYKFDENDRESANLRLQFARFPGPRMTKTRTYYCSNKLLWPTFTASRIDFGFKTNAQNHSMLALQSGETERIHDGKELLKSYLCQLQVIFAKQSNREVEKPYSPGIQRKFLERFHVGGLDRLCLSLSCKGTTDRVLNSYENAALQAVCEDLFHAFRLCGMTNWFDGCSASPPISRGSHSTFTGHVANFLIYITRVHEDFSYLLLLASSSSTPFTSSPAAPLDKLHRSVHPNW</sequence>
<keyword evidence="1 2" id="KW-0694">RNA-binding</keyword>
<dbReference type="AlphaFoldDB" id="A0AAV8RJQ4"/>
<feature type="domain" description="RRM" evidence="3">
    <location>
        <begin position="131"/>
        <end position="217"/>
    </location>
</feature>
<dbReference type="PROSITE" id="PS50102">
    <property type="entry name" value="RRM"/>
    <property type="match status" value="1"/>
</dbReference>
<dbReference type="InterPro" id="IPR035979">
    <property type="entry name" value="RBD_domain_sf"/>
</dbReference>
<accession>A0AAV8RJQ4</accession>
<dbReference type="CDD" id="cd21618">
    <property type="entry name" value="RRM_AtNSRA_like"/>
    <property type="match status" value="1"/>
</dbReference>
<dbReference type="EMBL" id="JAQQAF010000003">
    <property type="protein sequence ID" value="KAJ8500159.1"/>
    <property type="molecule type" value="Genomic_DNA"/>
</dbReference>
<dbReference type="SUPFAM" id="SSF54928">
    <property type="entry name" value="RNA-binding domain, RBD"/>
    <property type="match status" value="1"/>
</dbReference>
<dbReference type="Proteomes" id="UP001222027">
    <property type="component" value="Unassembled WGS sequence"/>
</dbReference>
<evidence type="ECO:0000313" key="5">
    <source>
        <dbReference type="Proteomes" id="UP001222027"/>
    </source>
</evidence>
<evidence type="ECO:0000259" key="3">
    <source>
        <dbReference type="PROSITE" id="PS50102"/>
    </source>
</evidence>
<dbReference type="PANTHER" id="PTHR10501">
    <property type="entry name" value="U1 SMALL NUCLEAR RIBONUCLEOPROTEIN A/U2 SMALL NUCLEAR RIBONUCLEOPROTEIN B"/>
    <property type="match status" value="1"/>
</dbReference>
<dbReference type="InterPro" id="IPR000504">
    <property type="entry name" value="RRM_dom"/>
</dbReference>
<gene>
    <name evidence="4" type="ORF">OPV22_010711</name>
</gene>
<dbReference type="Gene3D" id="3.30.70.330">
    <property type="match status" value="1"/>
</dbReference>
<keyword evidence="5" id="KW-1185">Reference proteome</keyword>
<reference evidence="4 5" key="1">
    <citation type="submission" date="2022-12" db="EMBL/GenBank/DDBJ databases">
        <title>Chromosome-scale assembly of the Ensete ventricosum genome.</title>
        <authorList>
            <person name="Dussert Y."/>
            <person name="Stocks J."/>
            <person name="Wendawek A."/>
            <person name="Woldeyes F."/>
            <person name="Nichols R.A."/>
            <person name="Borrell J.S."/>
        </authorList>
    </citation>
    <scope>NUCLEOTIDE SEQUENCE [LARGE SCALE GENOMIC DNA]</scope>
    <source>
        <strain evidence="5">cv. Maze</strain>
        <tissue evidence="4">Seeds</tissue>
    </source>
</reference>
<evidence type="ECO:0000256" key="2">
    <source>
        <dbReference type="PROSITE-ProRule" id="PRU00176"/>
    </source>
</evidence>
<dbReference type="InterPro" id="IPR012677">
    <property type="entry name" value="Nucleotide-bd_a/b_plait_sf"/>
</dbReference>
<proteinExistence type="predicted"/>
<dbReference type="GO" id="GO:0003723">
    <property type="term" value="F:RNA binding"/>
    <property type="evidence" value="ECO:0007669"/>
    <property type="project" value="UniProtKB-UniRule"/>
</dbReference>